<feature type="domain" description="Exonuclease" evidence="1">
    <location>
        <begin position="17"/>
        <end position="197"/>
    </location>
</feature>
<dbReference type="PANTHER" id="PTHR23044">
    <property type="entry name" value="3'-5' EXONUCLEASE ERI1-RELATED"/>
    <property type="match status" value="1"/>
</dbReference>
<dbReference type="AlphaFoldDB" id="A0A1M5X3P3"/>
<dbReference type="SUPFAM" id="SSF53098">
    <property type="entry name" value="Ribonuclease H-like"/>
    <property type="match status" value="1"/>
</dbReference>
<dbReference type="InterPro" id="IPR036397">
    <property type="entry name" value="RNaseH_sf"/>
</dbReference>
<dbReference type="GO" id="GO:0004527">
    <property type="term" value="F:exonuclease activity"/>
    <property type="evidence" value="ECO:0007669"/>
    <property type="project" value="UniProtKB-ARBA"/>
</dbReference>
<sequence>MSFYTFREDDMVFVPFDLLAIDFEFVSTKVIKNKAKTHLQEIVEVGAILKGDEKEIEYSTVVKPKTFVKCKDKENKCVMPNRFTVEEINNGTELIKALSNLGKLYKPYDTIWMSWGKVEYRMIKMIFEDNKIKNPFLYDDYIDLAEEYRKFYNLKYKVSLDKALNNLDIEPAGRHLALEDSKLLIKIIIKMFNDGYSIHKEI</sequence>
<dbReference type="STRING" id="1121316.SAMN02745207_03320"/>
<accession>A0A1M5X3P3</accession>
<dbReference type="Gene3D" id="3.30.420.10">
    <property type="entry name" value="Ribonuclease H-like superfamily/Ribonuclease H"/>
    <property type="match status" value="1"/>
</dbReference>
<evidence type="ECO:0000313" key="3">
    <source>
        <dbReference type="Proteomes" id="UP000184447"/>
    </source>
</evidence>
<dbReference type="Pfam" id="PF00929">
    <property type="entry name" value="RNase_T"/>
    <property type="match status" value="1"/>
</dbReference>
<organism evidence="2 3">
    <name type="scientific">Clostridium grantii DSM 8605</name>
    <dbReference type="NCBI Taxonomy" id="1121316"/>
    <lineage>
        <taxon>Bacteria</taxon>
        <taxon>Bacillati</taxon>
        <taxon>Bacillota</taxon>
        <taxon>Clostridia</taxon>
        <taxon>Eubacteriales</taxon>
        <taxon>Clostridiaceae</taxon>
        <taxon>Clostridium</taxon>
    </lineage>
</organism>
<dbReference type="EMBL" id="FQXM01000023">
    <property type="protein sequence ID" value="SHH94429.1"/>
    <property type="molecule type" value="Genomic_DNA"/>
</dbReference>
<dbReference type="InterPro" id="IPR013520">
    <property type="entry name" value="Ribonucl_H"/>
</dbReference>
<dbReference type="RefSeq" id="WP_073339697.1">
    <property type="nucleotide sequence ID" value="NZ_FQXM01000023.1"/>
</dbReference>
<reference evidence="2 3" key="1">
    <citation type="submission" date="2016-11" db="EMBL/GenBank/DDBJ databases">
        <authorList>
            <person name="Jaros S."/>
            <person name="Januszkiewicz K."/>
            <person name="Wedrychowicz H."/>
        </authorList>
    </citation>
    <scope>NUCLEOTIDE SEQUENCE [LARGE SCALE GENOMIC DNA]</scope>
    <source>
        <strain evidence="2 3">DSM 8605</strain>
    </source>
</reference>
<proteinExistence type="predicted"/>
<evidence type="ECO:0000313" key="2">
    <source>
        <dbReference type="EMBL" id="SHH94429.1"/>
    </source>
</evidence>
<evidence type="ECO:0000259" key="1">
    <source>
        <dbReference type="SMART" id="SM00479"/>
    </source>
</evidence>
<dbReference type="PANTHER" id="PTHR23044:SF61">
    <property type="entry name" value="3'-5' EXORIBONUCLEASE 1-RELATED"/>
    <property type="match status" value="1"/>
</dbReference>
<gene>
    <name evidence="2" type="ORF">SAMN02745207_03320</name>
</gene>
<dbReference type="SMART" id="SM00479">
    <property type="entry name" value="EXOIII"/>
    <property type="match status" value="1"/>
</dbReference>
<dbReference type="GO" id="GO:0003676">
    <property type="term" value="F:nucleic acid binding"/>
    <property type="evidence" value="ECO:0007669"/>
    <property type="project" value="InterPro"/>
</dbReference>
<dbReference type="OrthoDB" id="159416at2"/>
<dbReference type="InterPro" id="IPR012337">
    <property type="entry name" value="RNaseH-like_sf"/>
</dbReference>
<dbReference type="Proteomes" id="UP000184447">
    <property type="component" value="Unassembled WGS sequence"/>
</dbReference>
<name>A0A1M5X3P3_9CLOT</name>
<protein>
    <submittedName>
        <fullName evidence="2">Sporulation inhibitor KapD</fullName>
    </submittedName>
</protein>
<dbReference type="InterPro" id="IPR051274">
    <property type="entry name" value="3-5_Exoribonuclease"/>
</dbReference>
<keyword evidence="3" id="KW-1185">Reference proteome</keyword>